<gene>
    <name evidence="1" type="ORF">EOD41_10705</name>
</gene>
<protein>
    <submittedName>
        <fullName evidence="1">Uncharacterized protein</fullName>
    </submittedName>
</protein>
<dbReference type="Proteomes" id="UP000282759">
    <property type="component" value="Unassembled WGS sequence"/>
</dbReference>
<name>A0A3S3THE7_9SPHI</name>
<accession>A0A3S3THE7</accession>
<evidence type="ECO:0000313" key="1">
    <source>
        <dbReference type="EMBL" id="RVU01076.1"/>
    </source>
</evidence>
<dbReference type="AlphaFoldDB" id="A0A3S3THE7"/>
<reference evidence="1 2" key="1">
    <citation type="submission" date="2019-01" db="EMBL/GenBank/DDBJ databases">
        <authorList>
            <person name="Chen W.-M."/>
        </authorList>
    </citation>
    <scope>NUCLEOTIDE SEQUENCE [LARGE SCALE GENOMIC DNA]</scope>
    <source>
        <strain evidence="1 2">YBJ-36</strain>
    </source>
</reference>
<keyword evidence="2" id="KW-1185">Reference proteome</keyword>
<dbReference type="EMBL" id="SACK01000003">
    <property type="protein sequence ID" value="RVU01076.1"/>
    <property type="molecule type" value="Genomic_DNA"/>
</dbReference>
<comment type="caution">
    <text evidence="1">The sequence shown here is derived from an EMBL/GenBank/DDBJ whole genome shotgun (WGS) entry which is preliminary data.</text>
</comment>
<sequence length="681" mass="78370">MIRIVNNAGLVLQLTPDVSVTIEKINPLFNDADKLLADVGYSFKAPFTENNLVFFNLSHLVEASTSSYTMPAKLYADEFLMVTGNIRYRVDTDGFECNLEPNVTALSTLIKTTRLTEIRGDDGDYNINTEDAMEALMLDTVEHPESYNYFYLPIWNSVFGGVEETPTFSYPSINYWNYATHKFVARRPDYISNPYAWNYAQSPFFKLKYIVKKVAEFLGLQVAGEFFTDPDIDRICIYTRRSDTEPVRFPWPAYMPNMLISEFFKQIRERLHLALDFNLSTNTLTVETFKSIYNRKDGIDLTPYILKGIEQEIPEERGYTVWLKPDEQDDAMLMETEFGSQRPPNEKLIIGDGKTEVELECTTTNMFENFYGDVALRQPFVKQGTLNWFLFAYGIPNANMNLPENERVDYANGIHYEDVNDPTSINTWPLRLLKYEGFKPIGDTGYDLPSVTNMPLDKDDEMYYRFMNDAKPLRIPAAIPPSILASYKTTDKYYFRTDGLNTIELIQQKFQLSYNNSTDRVLTKIYAKAIGFDYKTNVTVAEVADANDVLNTDENNLVPKGMYIKAYFDPDLHGITDVKVGAVTTYSDTTRPVYNEDTIKISTTPKGTGGSAIIIKAISGLPLQQHELADLKIKVYSGKPRILETNEGIRYNFQQENDYHYVILPRNSRLTRYYNYYMIYY</sequence>
<dbReference type="OrthoDB" id="1287238at2"/>
<dbReference type="RefSeq" id="WP_127704787.1">
    <property type="nucleotide sequence ID" value="NZ_SACK01000003.1"/>
</dbReference>
<evidence type="ECO:0000313" key="2">
    <source>
        <dbReference type="Proteomes" id="UP000282759"/>
    </source>
</evidence>
<organism evidence="1 2">
    <name type="scientific">Mucilaginibacter limnophilus</name>
    <dbReference type="NCBI Taxonomy" id="1932778"/>
    <lineage>
        <taxon>Bacteria</taxon>
        <taxon>Pseudomonadati</taxon>
        <taxon>Bacteroidota</taxon>
        <taxon>Sphingobacteriia</taxon>
        <taxon>Sphingobacteriales</taxon>
        <taxon>Sphingobacteriaceae</taxon>
        <taxon>Mucilaginibacter</taxon>
    </lineage>
</organism>
<proteinExistence type="predicted"/>